<dbReference type="EMBL" id="NJBO01000008">
    <property type="protein sequence ID" value="TKJ42875.1"/>
    <property type="molecule type" value="Genomic_DNA"/>
</dbReference>
<comment type="caution">
    <text evidence="1">The sequence shown here is derived from an EMBL/GenBank/DDBJ whole genome shotgun (WGS) entry which is preliminary data.</text>
</comment>
<evidence type="ECO:0000313" key="2">
    <source>
        <dbReference type="Proteomes" id="UP000317778"/>
    </source>
</evidence>
<gene>
    <name evidence="1" type="ORF">CEE36_06310</name>
</gene>
<dbReference type="AlphaFoldDB" id="A0A532V6Q0"/>
<evidence type="ECO:0000313" key="1">
    <source>
        <dbReference type="EMBL" id="TKJ42875.1"/>
    </source>
</evidence>
<protein>
    <recommendedName>
        <fullName evidence="3">Outer-membrane lipoprotein carrier protein</fullName>
    </recommendedName>
</protein>
<evidence type="ECO:0008006" key="3">
    <source>
        <dbReference type="Google" id="ProtNLM"/>
    </source>
</evidence>
<sequence>MNALLSPSLSTLLRLARIKILIAGLLIMTGCHLFVRPTPELAFIEQAQGSYQYTDSTDTYKGRFLLFAHEDRLAVDLFAAYFHVASIRHNPDSTLVYLPMSNEVLILGPADDLPLEGWEIPVAPLAAAYKGMLPDEPDSITGFADTLFAWRGGVACLQPHDSSKLIGLRGKDWELWREGALETMPDRAQRIVFKRDDAALVLEFTDFKLIEQESPKAFVLNLPAGVERIDYR</sequence>
<accession>A0A532V6Q0</accession>
<organism evidence="1 2">
    <name type="scientific">candidate division TA06 bacterium B3_TA06</name>
    <dbReference type="NCBI Taxonomy" id="2012487"/>
    <lineage>
        <taxon>Bacteria</taxon>
        <taxon>Bacteria division TA06</taxon>
    </lineage>
</organism>
<dbReference type="Proteomes" id="UP000317778">
    <property type="component" value="Unassembled WGS sequence"/>
</dbReference>
<proteinExistence type="predicted"/>
<reference evidence="1 2" key="1">
    <citation type="submission" date="2017-06" db="EMBL/GenBank/DDBJ databases">
        <title>Novel microbial phyla capable of carbon fixation and sulfur reduction in deep-sea sediments.</title>
        <authorList>
            <person name="Huang J."/>
            <person name="Baker B."/>
            <person name="Wang Y."/>
        </authorList>
    </citation>
    <scope>NUCLEOTIDE SEQUENCE [LARGE SCALE GENOMIC DNA]</scope>
    <source>
        <strain evidence="1">B3_TA06</strain>
    </source>
</reference>
<name>A0A532V6Q0_UNCT6</name>